<comment type="caution">
    <text evidence="2">The sequence shown here is derived from an EMBL/GenBank/DDBJ whole genome shotgun (WGS) entry which is preliminary data.</text>
</comment>
<dbReference type="AlphaFoldDB" id="A0A2M7QCD4"/>
<dbReference type="Pfam" id="PF09852">
    <property type="entry name" value="DUF2079"/>
    <property type="match status" value="1"/>
</dbReference>
<keyword evidence="1" id="KW-0472">Membrane</keyword>
<proteinExistence type="predicted"/>
<keyword evidence="1" id="KW-0812">Transmembrane</keyword>
<name>A0A2M7QCD4_9BACT</name>
<feature type="transmembrane region" description="Helical" evidence="1">
    <location>
        <begin position="151"/>
        <end position="170"/>
    </location>
</feature>
<feature type="transmembrane region" description="Helical" evidence="1">
    <location>
        <begin position="336"/>
        <end position="355"/>
    </location>
</feature>
<reference evidence="3" key="1">
    <citation type="submission" date="2017-09" db="EMBL/GenBank/DDBJ databases">
        <title>Depth-based differentiation of microbial function through sediment-hosted aquifers and enrichment of novel symbionts in the deep terrestrial subsurface.</title>
        <authorList>
            <person name="Probst A.J."/>
            <person name="Ladd B."/>
            <person name="Jarett J.K."/>
            <person name="Geller-Mcgrath D.E."/>
            <person name="Sieber C.M.K."/>
            <person name="Emerson J.B."/>
            <person name="Anantharaman K."/>
            <person name="Thomas B.C."/>
            <person name="Malmstrom R."/>
            <person name="Stieglmeier M."/>
            <person name="Klingl A."/>
            <person name="Woyke T."/>
            <person name="Ryan C.M."/>
            <person name="Banfield J.F."/>
        </authorList>
    </citation>
    <scope>NUCLEOTIDE SEQUENCE [LARGE SCALE GENOMIC DNA]</scope>
</reference>
<feature type="transmembrane region" description="Helical" evidence="1">
    <location>
        <begin position="30"/>
        <end position="51"/>
    </location>
</feature>
<keyword evidence="1" id="KW-1133">Transmembrane helix</keyword>
<feature type="transmembrane region" description="Helical" evidence="1">
    <location>
        <begin position="295"/>
        <end position="316"/>
    </location>
</feature>
<feature type="transmembrane region" description="Helical" evidence="1">
    <location>
        <begin position="204"/>
        <end position="229"/>
    </location>
</feature>
<protein>
    <recommendedName>
        <fullName evidence="4">DUF2079 domain-containing protein</fullName>
    </recommendedName>
</protein>
<sequence>MLPTRDSGKYMRSFTRGINNMKQFLTRYKIGIILWVMIVTYAVYFSLFTILRYRTLYAHYFDLGIMHQTVYNTFQALKLGDVNRILELTNPFGQNQITRMAIHNDILLAFIAPFYFIYSGPETLLIIQSIILALGGLAVFKITTHVFKDKIYDNALGLVFTFAYLMYTPMQRANNFDFHAVTLTTTLLLFMFYYWLVKKYRMSILFFILSLLAKEQVALTTLFFGLFTLTQQAVQKHKHKINYSFLVIVLSIIWFWLSMKIIIPYFRGGDHFALEYYSDLKNLPNYIFHVDTYRYFLFLMGPLAFLSLFSPLHFLIALPEFGINLLSNSWNMRNIVFHYTSVIQPFIFIAAIYGAKNMLAAKSMVVKKATADKNRIRILMGLIVCATLLFSYFKGPLPYSREQEVHPFLYPQKENTDVLYWSQLLENPDIIISATGHIAPLFASRRYLYKFSENYHLADYVIISVSEATDGWENEKTKPAYERLIKDGRFNMIYKNGNLEIFKKL</sequence>
<feature type="transmembrane region" description="Helical" evidence="1">
    <location>
        <begin position="176"/>
        <end position="197"/>
    </location>
</feature>
<gene>
    <name evidence="2" type="ORF">COY90_05500</name>
</gene>
<dbReference type="EMBL" id="PFLF01000116">
    <property type="protein sequence ID" value="PIY68523.1"/>
    <property type="molecule type" value="Genomic_DNA"/>
</dbReference>
<evidence type="ECO:0000313" key="2">
    <source>
        <dbReference type="EMBL" id="PIY68523.1"/>
    </source>
</evidence>
<evidence type="ECO:0008006" key="4">
    <source>
        <dbReference type="Google" id="ProtNLM"/>
    </source>
</evidence>
<feature type="transmembrane region" description="Helical" evidence="1">
    <location>
        <begin position="124"/>
        <end position="144"/>
    </location>
</feature>
<organism evidence="2 3">
    <name type="scientific">Candidatus Roizmanbacteria bacterium CG_4_10_14_0_8_um_filter_39_9</name>
    <dbReference type="NCBI Taxonomy" id="1974829"/>
    <lineage>
        <taxon>Bacteria</taxon>
        <taxon>Candidatus Roizmaniibacteriota</taxon>
    </lineage>
</organism>
<feature type="transmembrane region" description="Helical" evidence="1">
    <location>
        <begin position="241"/>
        <end position="257"/>
    </location>
</feature>
<accession>A0A2M7QCD4</accession>
<dbReference type="Proteomes" id="UP000230108">
    <property type="component" value="Unassembled WGS sequence"/>
</dbReference>
<dbReference type="InterPro" id="IPR018650">
    <property type="entry name" value="STSV1_Orf64"/>
</dbReference>
<feature type="transmembrane region" description="Helical" evidence="1">
    <location>
        <begin position="376"/>
        <end position="393"/>
    </location>
</feature>
<evidence type="ECO:0000313" key="3">
    <source>
        <dbReference type="Proteomes" id="UP000230108"/>
    </source>
</evidence>
<evidence type="ECO:0000256" key="1">
    <source>
        <dbReference type="SAM" id="Phobius"/>
    </source>
</evidence>